<evidence type="ECO:0000259" key="6">
    <source>
        <dbReference type="PROSITE" id="PS51519"/>
    </source>
</evidence>
<dbReference type="AlphaFoldDB" id="A0A5J5BD55"/>
<dbReference type="SMART" id="SM00666">
    <property type="entry name" value="PB1"/>
    <property type="match status" value="1"/>
</dbReference>
<evidence type="ECO:0000313" key="8">
    <source>
        <dbReference type="EMBL" id="KAA8539141.1"/>
    </source>
</evidence>
<protein>
    <recommendedName>
        <fullName evidence="10">PB1 domain-containing protein</fullName>
    </recommendedName>
</protein>
<dbReference type="InterPro" id="IPR003035">
    <property type="entry name" value="RWP-RK_dom"/>
</dbReference>
<sequence length="300" mass="33850">MKQHFPSFKIASGEPQGVELSVEVNSSDQQLMEQDDAINNGSNIGSAEQSNIAGTNSGEKSTIETSKRKPEITHEDLERHFGKKFDDVAQIFNVSRPTLKRICREHKISQWPRPQRKIDNVNDSLFMSDLSCSDLSREVLEQKFGRNFGDVEKSFNGRESGIPNWPHLKIDKVNYSFSNMEPACSDMPRGQAMATAAHMMPHVTTMQDVKTVDIKAEYKGGTLIRFKLPPTAGMVKLEEEIVKRLTFLQVGCFKVTYLDEENDSILLACDTDLQNYINTSIASGITKIRMFIEPETNRQP</sequence>
<evidence type="ECO:0008006" key="10">
    <source>
        <dbReference type="Google" id="ProtNLM"/>
    </source>
</evidence>
<dbReference type="InterPro" id="IPR053793">
    <property type="entry name" value="PB1-like"/>
</dbReference>
<dbReference type="PANTHER" id="PTHR32002:SF35">
    <property type="entry name" value="PROTEIN NLP6"/>
    <property type="match status" value="1"/>
</dbReference>
<evidence type="ECO:0000259" key="7">
    <source>
        <dbReference type="PROSITE" id="PS51745"/>
    </source>
</evidence>
<proteinExistence type="predicted"/>
<name>A0A5J5BD55_9ASTE</name>
<organism evidence="8 9">
    <name type="scientific">Nyssa sinensis</name>
    <dbReference type="NCBI Taxonomy" id="561372"/>
    <lineage>
        <taxon>Eukaryota</taxon>
        <taxon>Viridiplantae</taxon>
        <taxon>Streptophyta</taxon>
        <taxon>Embryophyta</taxon>
        <taxon>Tracheophyta</taxon>
        <taxon>Spermatophyta</taxon>
        <taxon>Magnoliopsida</taxon>
        <taxon>eudicotyledons</taxon>
        <taxon>Gunneridae</taxon>
        <taxon>Pentapetalae</taxon>
        <taxon>asterids</taxon>
        <taxon>Cornales</taxon>
        <taxon>Nyssaceae</taxon>
        <taxon>Nyssa</taxon>
    </lineage>
</organism>
<evidence type="ECO:0000256" key="4">
    <source>
        <dbReference type="ARBA" id="ARBA00023242"/>
    </source>
</evidence>
<reference evidence="8 9" key="1">
    <citation type="submission" date="2019-09" db="EMBL/GenBank/DDBJ databases">
        <title>A chromosome-level genome assembly of the Chinese tupelo Nyssa sinensis.</title>
        <authorList>
            <person name="Yang X."/>
            <person name="Kang M."/>
            <person name="Yang Y."/>
            <person name="Xiong H."/>
            <person name="Wang M."/>
            <person name="Zhang Z."/>
            <person name="Wang Z."/>
            <person name="Wu H."/>
            <person name="Ma T."/>
            <person name="Liu J."/>
            <person name="Xi Z."/>
        </authorList>
    </citation>
    <scope>NUCLEOTIDE SEQUENCE [LARGE SCALE GENOMIC DNA]</scope>
    <source>
        <strain evidence="8">J267</strain>
        <tissue evidence="8">Leaf</tissue>
    </source>
</reference>
<feature type="compositionally biased region" description="Polar residues" evidence="5">
    <location>
        <begin position="34"/>
        <end position="60"/>
    </location>
</feature>
<dbReference type="GO" id="GO:0003677">
    <property type="term" value="F:DNA binding"/>
    <property type="evidence" value="ECO:0007669"/>
    <property type="project" value="UniProtKB-KW"/>
</dbReference>
<keyword evidence="4" id="KW-0539">Nucleus</keyword>
<dbReference type="EMBL" id="CM018037">
    <property type="protein sequence ID" value="KAA8539141.1"/>
    <property type="molecule type" value="Genomic_DNA"/>
</dbReference>
<keyword evidence="9" id="KW-1185">Reference proteome</keyword>
<dbReference type="OrthoDB" id="1727588at2759"/>
<dbReference type="InterPro" id="IPR045012">
    <property type="entry name" value="NLP"/>
</dbReference>
<accession>A0A5J5BD55</accession>
<dbReference type="PROSITE" id="PS51745">
    <property type="entry name" value="PB1"/>
    <property type="match status" value="1"/>
</dbReference>
<gene>
    <name evidence="8" type="ORF">F0562_025833</name>
</gene>
<dbReference type="Pfam" id="PF00564">
    <property type="entry name" value="PB1"/>
    <property type="match status" value="1"/>
</dbReference>
<keyword evidence="2" id="KW-0238">DNA-binding</keyword>
<evidence type="ECO:0000256" key="5">
    <source>
        <dbReference type="SAM" id="MobiDB-lite"/>
    </source>
</evidence>
<keyword evidence="1" id="KW-0805">Transcription regulation</keyword>
<evidence type="ECO:0000313" key="9">
    <source>
        <dbReference type="Proteomes" id="UP000325577"/>
    </source>
</evidence>
<feature type="compositionally biased region" description="Basic and acidic residues" evidence="5">
    <location>
        <begin position="61"/>
        <end position="73"/>
    </location>
</feature>
<evidence type="ECO:0000256" key="3">
    <source>
        <dbReference type="ARBA" id="ARBA00023163"/>
    </source>
</evidence>
<dbReference type="Pfam" id="PF02042">
    <property type="entry name" value="RWP-RK"/>
    <property type="match status" value="1"/>
</dbReference>
<feature type="region of interest" description="Disordered" evidence="5">
    <location>
        <begin position="34"/>
        <end position="73"/>
    </location>
</feature>
<evidence type="ECO:0000256" key="1">
    <source>
        <dbReference type="ARBA" id="ARBA00023015"/>
    </source>
</evidence>
<feature type="domain" description="PB1" evidence="7">
    <location>
        <begin position="211"/>
        <end position="295"/>
    </location>
</feature>
<dbReference type="Proteomes" id="UP000325577">
    <property type="component" value="Linkage Group LG14"/>
</dbReference>
<feature type="domain" description="RWP-RK" evidence="6">
    <location>
        <begin position="53"/>
        <end position="143"/>
    </location>
</feature>
<dbReference type="GO" id="GO:0003700">
    <property type="term" value="F:DNA-binding transcription factor activity"/>
    <property type="evidence" value="ECO:0007669"/>
    <property type="project" value="InterPro"/>
</dbReference>
<dbReference type="InterPro" id="IPR000270">
    <property type="entry name" value="PB1_dom"/>
</dbReference>
<keyword evidence="3" id="KW-0804">Transcription</keyword>
<evidence type="ECO:0000256" key="2">
    <source>
        <dbReference type="ARBA" id="ARBA00023125"/>
    </source>
</evidence>
<dbReference type="PROSITE" id="PS51519">
    <property type="entry name" value="RWP_RK"/>
    <property type="match status" value="1"/>
</dbReference>
<dbReference type="SUPFAM" id="SSF54277">
    <property type="entry name" value="CAD &amp; PB1 domains"/>
    <property type="match status" value="1"/>
</dbReference>
<dbReference type="PANTHER" id="PTHR32002">
    <property type="entry name" value="PROTEIN NLP8"/>
    <property type="match status" value="1"/>
</dbReference>
<dbReference type="Gene3D" id="3.10.20.90">
    <property type="entry name" value="Phosphatidylinositol 3-kinase Catalytic Subunit, Chain A, domain 1"/>
    <property type="match status" value="1"/>
</dbReference>